<evidence type="ECO:0000256" key="2">
    <source>
        <dbReference type="SAM" id="SignalP"/>
    </source>
</evidence>
<dbReference type="PANTHER" id="PTHR40940:SF1">
    <property type="entry name" value="PROTEIN BATD"/>
    <property type="match status" value="1"/>
</dbReference>
<dbReference type="Proteomes" id="UP000295263">
    <property type="component" value="Unassembled WGS sequence"/>
</dbReference>
<feature type="transmembrane region" description="Helical" evidence="1">
    <location>
        <begin position="288"/>
        <end position="307"/>
    </location>
</feature>
<feature type="chain" id="PRO_5044809956" evidence="2">
    <location>
        <begin position="22"/>
        <end position="342"/>
    </location>
</feature>
<evidence type="ECO:0000313" key="4">
    <source>
        <dbReference type="Proteomes" id="UP000295263"/>
    </source>
</evidence>
<keyword evidence="1" id="KW-0472">Membrane</keyword>
<keyword evidence="1" id="KW-1133">Transmembrane helix</keyword>
<dbReference type="PANTHER" id="PTHR40940">
    <property type="entry name" value="PROTEIN BATD-RELATED"/>
    <property type="match status" value="1"/>
</dbReference>
<keyword evidence="1" id="KW-0812">Transmembrane</keyword>
<dbReference type="InterPro" id="IPR025738">
    <property type="entry name" value="BatD"/>
</dbReference>
<evidence type="ECO:0000313" key="3">
    <source>
        <dbReference type="EMBL" id="TCQ69904.1"/>
    </source>
</evidence>
<dbReference type="RefSeq" id="WP_165973094.1">
    <property type="nucleotide sequence ID" value="NZ_SLYQ01000014.1"/>
</dbReference>
<dbReference type="EMBL" id="SLYQ01000014">
    <property type="protein sequence ID" value="TCQ69904.1"/>
    <property type="molecule type" value="Genomic_DNA"/>
</dbReference>
<reference evidence="3 4" key="1">
    <citation type="submission" date="2019-03" db="EMBL/GenBank/DDBJ databases">
        <title>Genomic analyses of the natural microbiome of Caenorhabditis elegans.</title>
        <authorList>
            <person name="Samuel B."/>
        </authorList>
    </citation>
    <scope>NUCLEOTIDE SEQUENCE [LARGE SCALE GENOMIC DNA]</scope>
    <source>
        <strain evidence="3 4">JUb54</strain>
    </source>
</reference>
<proteinExistence type="predicted"/>
<name>A0ABD7QBG3_RAOOR</name>
<comment type="caution">
    <text evidence="3">The sequence shown here is derived from an EMBL/GenBank/DDBJ whole genome shotgun (WGS) entry which is preliminary data.</text>
</comment>
<organism evidence="3 4">
    <name type="scientific">Raoultella ornithinolytica</name>
    <name type="common">Klebsiella ornithinolytica</name>
    <dbReference type="NCBI Taxonomy" id="54291"/>
    <lineage>
        <taxon>Bacteria</taxon>
        <taxon>Pseudomonadati</taxon>
        <taxon>Pseudomonadota</taxon>
        <taxon>Gammaproteobacteria</taxon>
        <taxon>Enterobacterales</taxon>
        <taxon>Enterobacteriaceae</taxon>
        <taxon>Klebsiella/Raoultella group</taxon>
        <taxon>Raoultella</taxon>
    </lineage>
</organism>
<dbReference type="AlphaFoldDB" id="A0ABD7QBG3"/>
<sequence length="342" mass="38276">MRYLSALLLPALLLAILPARAVMDISREIVAPSHVAPGQPVTVAVTFWTDSWFNPPPQWPDFAVQNGVLLNTPLPNQLLTRHKNGISWSGIRLERQVMTWDQSTLRLPAVDLTLTSASQPPVTVHLNALEQPVAWPPGVEQPDRFLPARHLTLSQNITQFHAGNDKTLRAGDAVERVVTLQAEDVLPAQIPQILYAIPGDGSQRLAPENRFVKDGRGGINGAIHVERLRYLPTDAGILTLPPVKLRWWDTNQQQWQLATLPGQTLKVDSARAAGKESALEGRLDGEKWQMALIVLTLIVLAAAGWFIRRPLRQSLVWLLHRWQRFWSPVSLPELAPMNRRKQ</sequence>
<protein>
    <submittedName>
        <fullName evidence="3">Oxygen tolerance protein BatD</fullName>
    </submittedName>
</protein>
<accession>A0ABD7QBG3</accession>
<evidence type="ECO:0000256" key="1">
    <source>
        <dbReference type="SAM" id="Phobius"/>
    </source>
</evidence>
<keyword evidence="2" id="KW-0732">Signal</keyword>
<gene>
    <name evidence="3" type="ORF">EC841_11413</name>
</gene>
<feature type="signal peptide" evidence="2">
    <location>
        <begin position="1"/>
        <end position="21"/>
    </location>
</feature>